<evidence type="ECO:0000256" key="2">
    <source>
        <dbReference type="SAM" id="SignalP"/>
    </source>
</evidence>
<gene>
    <name evidence="4" type="ORF">ACFPOF_28955</name>
</gene>
<dbReference type="InterPro" id="IPR036116">
    <property type="entry name" value="FN3_sf"/>
</dbReference>
<dbReference type="InterPro" id="IPR013783">
    <property type="entry name" value="Ig-like_fold"/>
</dbReference>
<reference evidence="5" key="1">
    <citation type="journal article" date="2019" name="Int. J. Syst. Evol. Microbiol.">
        <title>The Global Catalogue of Microorganisms (GCM) 10K type strain sequencing project: providing services to taxonomists for standard genome sequencing and annotation.</title>
        <authorList>
            <consortium name="The Broad Institute Genomics Platform"/>
            <consortium name="The Broad Institute Genome Sequencing Center for Infectious Disease"/>
            <person name="Wu L."/>
            <person name="Ma J."/>
        </authorList>
    </citation>
    <scope>NUCLEOTIDE SEQUENCE [LARGE SCALE GENOMIC DNA]</scope>
    <source>
        <strain evidence="5">CGMCC 1.18575</strain>
    </source>
</reference>
<dbReference type="SMART" id="SM00710">
    <property type="entry name" value="PbH1"/>
    <property type="match status" value="10"/>
</dbReference>
<dbReference type="InterPro" id="IPR003961">
    <property type="entry name" value="FN3_dom"/>
</dbReference>
<evidence type="ECO:0000313" key="5">
    <source>
        <dbReference type="Proteomes" id="UP001596113"/>
    </source>
</evidence>
<evidence type="ECO:0000256" key="1">
    <source>
        <dbReference type="SAM" id="MobiDB-lite"/>
    </source>
</evidence>
<comment type="caution">
    <text evidence="4">The sequence shown here is derived from an EMBL/GenBank/DDBJ whole genome shotgun (WGS) entry which is preliminary data.</text>
</comment>
<accession>A0ABW0I2I0</accession>
<keyword evidence="5" id="KW-1185">Reference proteome</keyword>
<dbReference type="CDD" id="cd00063">
    <property type="entry name" value="FN3"/>
    <property type="match status" value="1"/>
</dbReference>
<dbReference type="RefSeq" id="WP_378138866.1">
    <property type="nucleotide sequence ID" value="NZ_JBHSMI010000062.1"/>
</dbReference>
<dbReference type="Gene3D" id="2.60.40.10">
    <property type="entry name" value="Immunoglobulins"/>
    <property type="match status" value="2"/>
</dbReference>
<feature type="domain" description="Fibronectin type-III" evidence="3">
    <location>
        <begin position="186"/>
        <end position="276"/>
    </location>
</feature>
<dbReference type="SMART" id="SM00060">
    <property type="entry name" value="FN3"/>
    <property type="match status" value="2"/>
</dbReference>
<dbReference type="EMBL" id="JBHSMI010000062">
    <property type="protein sequence ID" value="MFC5406773.1"/>
    <property type="molecule type" value="Genomic_DNA"/>
</dbReference>
<dbReference type="InterPro" id="IPR006626">
    <property type="entry name" value="PbH1"/>
</dbReference>
<sequence>MRKMNAGIKIGCALLLVWGLMFSTMGAGAAFAETQSIDAKGIPSSNTPATPVAQTTKVAPDENMAAPTPSTEPAEVTPAPNAETSDLAHNDFSLEIAAPTGLAAEYEDGAMNLTWNPVEHDKLVGYNVFLDGVQVNGTLLKVNKYRLVGLEKEQRYVVQVSTVYQSNLSEGLTIGVPTDVPPKEEPVVPITGLRATGAPGSVMLQWEQAATDKAVGYNVYADGELLNAAGSTSSTTFMAQGLVYGHVYEFKIEAIGVDGKVVGKSDAVSGTPTHYLVELDRWGIRNDGSDPAGTTAGLNNMLQWAYGQGIHAVFLPSGTYTISKDSQINMVGDMLWELPTDAVIQKETNGKESYYSLAIQYGANNVTIKGGWYKGDRETHNYSGKDNAYSPGTHEGGFGIYIEGARNVTVEGVKATHFTGDGLMIGGAAQMGSDVYAGNFESGGLDASGMPAEDKNKVRTKNMYSLTKNQFVEQKFFELSNWQNASSEFEIDFYNDSNAFVAKTMTKLRARIDIPNGATKMKIVINKSGVIGIYGEYWQRLQAENTIVRNSEFAYNRRQGITVGGGNHTLIENNRIHDISGIAPMSGIDVEGGYGENGHWNSDVTIRNNEFWNNARYDVILYDGRGALVENNHLASKGVIGLAVSSSYAGDAIVKGNHFDGSRIIAYHDVQLLNNKLNDSYTTFEGPNIKIDGLDISNGTLAISAKSDGAVRVSNVTINITDNTKEGGLSVYGTGATAFRNVTISGQSKLRSFVGASTAANKFERLRVLDYNPTYGLSLPAGTYTDSEFVAAEGGRLGFVGISLPAKYVFERVRFQTNTMGSTAVVVQKAGADVTIRDSIFDMKGNDQAVSVQTASRFIFERNTVNAMAMLKTASELVRINDYWERANPYDVLDVLIADNTINANMAVLGIQTVYAGKDAPAYTIRDNTMNRAILSVKSNDIATGNFTNP</sequence>
<evidence type="ECO:0000313" key="4">
    <source>
        <dbReference type="EMBL" id="MFC5406773.1"/>
    </source>
</evidence>
<name>A0ABW0I2I0_9BACL</name>
<dbReference type="InterPro" id="IPR011050">
    <property type="entry name" value="Pectin_lyase_fold/virulence"/>
</dbReference>
<keyword evidence="2" id="KW-0732">Signal</keyword>
<feature type="compositionally biased region" description="Polar residues" evidence="1">
    <location>
        <begin position="41"/>
        <end position="57"/>
    </location>
</feature>
<feature type="signal peptide" evidence="2">
    <location>
        <begin position="1"/>
        <end position="29"/>
    </location>
</feature>
<feature type="chain" id="PRO_5047540010" evidence="2">
    <location>
        <begin position="30"/>
        <end position="950"/>
    </location>
</feature>
<dbReference type="SUPFAM" id="SSF51126">
    <property type="entry name" value="Pectin lyase-like"/>
    <property type="match status" value="2"/>
</dbReference>
<dbReference type="InterPro" id="IPR039448">
    <property type="entry name" value="Beta_helix"/>
</dbReference>
<dbReference type="Pfam" id="PF13229">
    <property type="entry name" value="Beta_helix"/>
    <property type="match status" value="1"/>
</dbReference>
<dbReference type="PROSITE" id="PS50853">
    <property type="entry name" value="FN3"/>
    <property type="match status" value="1"/>
</dbReference>
<dbReference type="InterPro" id="IPR012334">
    <property type="entry name" value="Pectin_lyas_fold"/>
</dbReference>
<dbReference type="Gene3D" id="2.160.20.10">
    <property type="entry name" value="Single-stranded right-handed beta-helix, Pectin lyase-like"/>
    <property type="match status" value="3"/>
</dbReference>
<proteinExistence type="predicted"/>
<dbReference type="SUPFAM" id="SSF49265">
    <property type="entry name" value="Fibronectin type III"/>
    <property type="match status" value="1"/>
</dbReference>
<protein>
    <submittedName>
        <fullName evidence="4">Right-handed parallel beta-helix repeat-containing protein</fullName>
    </submittedName>
</protein>
<organism evidence="4 5">
    <name type="scientific">Cohnella soli</name>
    <dbReference type="NCBI Taxonomy" id="425005"/>
    <lineage>
        <taxon>Bacteria</taxon>
        <taxon>Bacillati</taxon>
        <taxon>Bacillota</taxon>
        <taxon>Bacilli</taxon>
        <taxon>Bacillales</taxon>
        <taxon>Paenibacillaceae</taxon>
        <taxon>Cohnella</taxon>
    </lineage>
</organism>
<feature type="region of interest" description="Disordered" evidence="1">
    <location>
        <begin position="41"/>
        <end position="85"/>
    </location>
</feature>
<evidence type="ECO:0000259" key="3">
    <source>
        <dbReference type="PROSITE" id="PS50853"/>
    </source>
</evidence>
<dbReference type="Proteomes" id="UP001596113">
    <property type="component" value="Unassembled WGS sequence"/>
</dbReference>